<dbReference type="RefSeq" id="XP_022481654.1">
    <property type="nucleotide sequence ID" value="XM_022612029.1"/>
</dbReference>
<accession>A0A1G4BSY3</accession>
<dbReference type="EMBL" id="MJBS01000002">
    <property type="protein sequence ID" value="OHF04520.1"/>
    <property type="molecule type" value="Genomic_DNA"/>
</dbReference>
<evidence type="ECO:0000313" key="2">
    <source>
        <dbReference type="EMBL" id="OHF04520.1"/>
    </source>
</evidence>
<dbReference type="AlphaFoldDB" id="A0A1G4BSY3"/>
<reference evidence="2 3" key="1">
    <citation type="submission" date="2016-09" db="EMBL/GenBank/DDBJ databases">
        <authorList>
            <person name="Capua I."/>
            <person name="De Benedictis P."/>
            <person name="Joannis T."/>
            <person name="Lombin L.H."/>
            <person name="Cattoli G."/>
        </authorList>
    </citation>
    <scope>NUCLEOTIDE SEQUENCE [LARGE SCALE GENOMIC DNA]</scope>
    <source>
        <strain evidence="2 3">IMI 309357</strain>
    </source>
</reference>
<protein>
    <submittedName>
        <fullName evidence="2">Uncharacterized protein</fullName>
    </submittedName>
</protein>
<evidence type="ECO:0000313" key="3">
    <source>
        <dbReference type="Proteomes" id="UP000176998"/>
    </source>
</evidence>
<keyword evidence="3" id="KW-1185">Reference proteome</keyword>
<name>A0A1G4BSY3_9PEZI</name>
<organism evidence="2 3">
    <name type="scientific">Colletotrichum orchidophilum</name>
    <dbReference type="NCBI Taxonomy" id="1209926"/>
    <lineage>
        <taxon>Eukaryota</taxon>
        <taxon>Fungi</taxon>
        <taxon>Dikarya</taxon>
        <taxon>Ascomycota</taxon>
        <taxon>Pezizomycotina</taxon>
        <taxon>Sordariomycetes</taxon>
        <taxon>Hypocreomycetidae</taxon>
        <taxon>Glomerellales</taxon>
        <taxon>Glomerellaceae</taxon>
        <taxon>Colletotrichum</taxon>
    </lineage>
</organism>
<feature type="region of interest" description="Disordered" evidence="1">
    <location>
        <begin position="1"/>
        <end position="82"/>
    </location>
</feature>
<dbReference type="GeneID" id="34553539"/>
<evidence type="ECO:0000256" key="1">
    <source>
        <dbReference type="SAM" id="MobiDB-lite"/>
    </source>
</evidence>
<sequence>MAPWTTIYNGKSLILAETPPPPPPKSSPSSSWSPSPTPSPSTPQTSRPPQTTKTSQETFNPSDVPTVFPSSTSAAQKPGACGEDSHCNSPNYQCGRDQKPACNQAANVCHCLALPKPTSKPTSTTTAAKATKNTSKAPYPIVTQWIKDMKIKVGKQNCHAKGSCGEKEVIDGPELLIDAKKICAALNEKKVRLSPGDKEYKSNGLGGHGSKHHFTISWIEGCTFPSKDRTKYGMRLFDPMETREEVMGVNRCENLLIGNWKDCVLTNVGKGGSRDIGCLRYSTGPGEEGNAGTGIGIQEKLKELGKDLGPWETVF</sequence>
<gene>
    <name evidence="2" type="ORF">CORC01_00372</name>
</gene>
<dbReference type="OrthoDB" id="1896086at2759"/>
<proteinExistence type="predicted"/>
<feature type="compositionally biased region" description="Low complexity" evidence="1">
    <location>
        <begin position="42"/>
        <end position="55"/>
    </location>
</feature>
<feature type="compositionally biased region" description="Polar residues" evidence="1">
    <location>
        <begin position="56"/>
        <end position="75"/>
    </location>
</feature>
<comment type="caution">
    <text evidence="2">The sequence shown here is derived from an EMBL/GenBank/DDBJ whole genome shotgun (WGS) entry which is preliminary data.</text>
</comment>
<dbReference type="Proteomes" id="UP000176998">
    <property type="component" value="Unassembled WGS sequence"/>
</dbReference>